<organism evidence="1 2">
    <name type="scientific">Penstemon smallii</name>
    <dbReference type="NCBI Taxonomy" id="265156"/>
    <lineage>
        <taxon>Eukaryota</taxon>
        <taxon>Viridiplantae</taxon>
        <taxon>Streptophyta</taxon>
        <taxon>Embryophyta</taxon>
        <taxon>Tracheophyta</taxon>
        <taxon>Spermatophyta</taxon>
        <taxon>Magnoliopsida</taxon>
        <taxon>eudicotyledons</taxon>
        <taxon>Gunneridae</taxon>
        <taxon>Pentapetalae</taxon>
        <taxon>asterids</taxon>
        <taxon>lamiids</taxon>
        <taxon>Lamiales</taxon>
        <taxon>Plantaginaceae</taxon>
        <taxon>Cheloneae</taxon>
        <taxon>Penstemon</taxon>
    </lineage>
</organism>
<gene>
    <name evidence="1" type="ORF">ACJIZ3_023715</name>
</gene>
<keyword evidence="2" id="KW-1185">Reference proteome</keyword>
<protein>
    <submittedName>
        <fullName evidence="1">Uncharacterized protein</fullName>
    </submittedName>
</protein>
<evidence type="ECO:0000313" key="2">
    <source>
        <dbReference type="Proteomes" id="UP001634393"/>
    </source>
</evidence>
<sequence>MYLSMALWIVDAKSLSSVYKYLDEVSKKAENIQILHFSRNKISMQTKYKKVSTSSLHERTISIM</sequence>
<proteinExistence type="predicted"/>
<reference evidence="1 2" key="1">
    <citation type="submission" date="2024-12" db="EMBL/GenBank/DDBJ databases">
        <title>The unique morphological basis and parallel evolutionary history of personate flowers in Penstemon.</title>
        <authorList>
            <person name="Depatie T.H."/>
            <person name="Wessinger C.A."/>
        </authorList>
    </citation>
    <scope>NUCLEOTIDE SEQUENCE [LARGE SCALE GENOMIC DNA]</scope>
    <source>
        <strain evidence="1">WTNN_2</strain>
        <tissue evidence="1">Leaf</tissue>
    </source>
</reference>
<dbReference type="AlphaFoldDB" id="A0ABD3TPU2"/>
<name>A0ABD3TPU2_9LAMI</name>
<dbReference type="Proteomes" id="UP001634393">
    <property type="component" value="Unassembled WGS sequence"/>
</dbReference>
<comment type="caution">
    <text evidence="1">The sequence shown here is derived from an EMBL/GenBank/DDBJ whole genome shotgun (WGS) entry which is preliminary data.</text>
</comment>
<dbReference type="EMBL" id="JBJXBP010000003">
    <property type="protein sequence ID" value="KAL3839124.1"/>
    <property type="molecule type" value="Genomic_DNA"/>
</dbReference>
<accession>A0ABD3TPU2</accession>
<evidence type="ECO:0000313" key="1">
    <source>
        <dbReference type="EMBL" id="KAL3839124.1"/>
    </source>
</evidence>